<proteinExistence type="predicted"/>
<protein>
    <recommendedName>
        <fullName evidence="2">ARB-07466-like C-terminal domain-containing protein</fullName>
    </recommendedName>
</protein>
<dbReference type="Pfam" id="PF26571">
    <property type="entry name" value="VldE"/>
    <property type="match status" value="1"/>
</dbReference>
<keyword evidence="1" id="KW-0732">Signal</keyword>
<evidence type="ECO:0000259" key="2">
    <source>
        <dbReference type="Pfam" id="PF26571"/>
    </source>
</evidence>
<reference evidence="3" key="1">
    <citation type="submission" date="2022-10" db="EMBL/GenBank/DDBJ databases">
        <title>Culturing micro-colonial fungi from biological soil crusts in the Mojave desert and describing Neophaeococcomyces mojavensis, and introducing the new genera and species Taxawa tesnikishii.</title>
        <authorList>
            <person name="Kurbessoian T."/>
            <person name="Stajich J.E."/>
        </authorList>
    </citation>
    <scope>NUCLEOTIDE SEQUENCE</scope>
    <source>
        <strain evidence="3">TK_1</strain>
    </source>
</reference>
<sequence length="239" mass="25160">MQIQSLLLSVLLAATAVRAAVNEPCYGAGGAPGVCISTSTCSSAGGTSIVGACPRDADNIRCCTKPNCPAAPDNCRWTSDCAGSSVSNLCPGPADFQCCQSSANGYGGYARPSIPPVGACRQVAVNGARRIVDAFPGRVRQVFCIRDCACGSGSDHCCGKATDMMCSDRGGQATTSGREIAEWVMNNRAALNLKYVIWGQRIWSPSDGVRPWTSWDDMEDRGDITQNHWQVINLLVGDG</sequence>
<accession>A0ABQ9NG27</accession>
<evidence type="ECO:0000256" key="1">
    <source>
        <dbReference type="SAM" id="SignalP"/>
    </source>
</evidence>
<organism evidence="3 4">
    <name type="scientific">Coniosporium apollinis</name>
    <dbReference type="NCBI Taxonomy" id="61459"/>
    <lineage>
        <taxon>Eukaryota</taxon>
        <taxon>Fungi</taxon>
        <taxon>Dikarya</taxon>
        <taxon>Ascomycota</taxon>
        <taxon>Pezizomycotina</taxon>
        <taxon>Dothideomycetes</taxon>
        <taxon>Dothideomycetes incertae sedis</taxon>
        <taxon>Coniosporium</taxon>
    </lineage>
</organism>
<dbReference type="InterPro" id="IPR058593">
    <property type="entry name" value="ARB_07466-like_C"/>
</dbReference>
<feature type="domain" description="ARB-07466-like C-terminal" evidence="2">
    <location>
        <begin position="118"/>
        <end position="229"/>
    </location>
</feature>
<dbReference type="EMBL" id="JAPDRL010000121">
    <property type="protein sequence ID" value="KAJ9656580.1"/>
    <property type="molecule type" value="Genomic_DNA"/>
</dbReference>
<comment type="caution">
    <text evidence="3">The sequence shown here is derived from an EMBL/GenBank/DDBJ whole genome shotgun (WGS) entry which is preliminary data.</text>
</comment>
<evidence type="ECO:0000313" key="4">
    <source>
        <dbReference type="Proteomes" id="UP001172684"/>
    </source>
</evidence>
<evidence type="ECO:0000313" key="3">
    <source>
        <dbReference type="EMBL" id="KAJ9656580.1"/>
    </source>
</evidence>
<gene>
    <name evidence="3" type="ORF">H2201_008492</name>
</gene>
<keyword evidence="4" id="KW-1185">Reference proteome</keyword>
<dbReference type="Proteomes" id="UP001172684">
    <property type="component" value="Unassembled WGS sequence"/>
</dbReference>
<feature type="signal peptide" evidence="1">
    <location>
        <begin position="1"/>
        <end position="19"/>
    </location>
</feature>
<feature type="chain" id="PRO_5046813546" description="ARB-07466-like C-terminal domain-containing protein" evidence="1">
    <location>
        <begin position="20"/>
        <end position="239"/>
    </location>
</feature>
<name>A0ABQ9NG27_9PEZI</name>